<organism evidence="2 3">
    <name type="scientific">Mugilogobius chulae</name>
    <name type="common">yellowstripe goby</name>
    <dbReference type="NCBI Taxonomy" id="88201"/>
    <lineage>
        <taxon>Eukaryota</taxon>
        <taxon>Metazoa</taxon>
        <taxon>Chordata</taxon>
        <taxon>Craniata</taxon>
        <taxon>Vertebrata</taxon>
        <taxon>Euteleostomi</taxon>
        <taxon>Actinopterygii</taxon>
        <taxon>Neopterygii</taxon>
        <taxon>Teleostei</taxon>
        <taxon>Neoteleostei</taxon>
        <taxon>Acanthomorphata</taxon>
        <taxon>Gobiaria</taxon>
        <taxon>Gobiiformes</taxon>
        <taxon>Gobioidei</taxon>
        <taxon>Gobiidae</taxon>
        <taxon>Gobionellinae</taxon>
        <taxon>Mugilogobius</taxon>
    </lineage>
</organism>
<sequence length="100" mass="10703">MWGQRRSCGVEVTRLEAAGPLLAARSQTAELGEPFPERPCGSGHRSSSHTCASSAASHPEERTQLIGRELSRNNKTNTSSSHPTDGTVETRTALTLSLQT</sequence>
<keyword evidence="3" id="KW-1185">Reference proteome</keyword>
<name>A0AAW0MJT7_9GOBI</name>
<proteinExistence type="predicted"/>
<evidence type="ECO:0000313" key="3">
    <source>
        <dbReference type="Proteomes" id="UP001460270"/>
    </source>
</evidence>
<evidence type="ECO:0000256" key="1">
    <source>
        <dbReference type="SAM" id="MobiDB-lite"/>
    </source>
</evidence>
<comment type="caution">
    <text evidence="2">The sequence shown here is derived from an EMBL/GenBank/DDBJ whole genome shotgun (WGS) entry which is preliminary data.</text>
</comment>
<dbReference type="Proteomes" id="UP001460270">
    <property type="component" value="Unassembled WGS sequence"/>
</dbReference>
<feature type="compositionally biased region" description="Polar residues" evidence="1">
    <location>
        <begin position="73"/>
        <end position="100"/>
    </location>
</feature>
<feature type="compositionally biased region" description="Low complexity" evidence="1">
    <location>
        <begin position="42"/>
        <end position="57"/>
    </location>
</feature>
<evidence type="ECO:0000313" key="2">
    <source>
        <dbReference type="EMBL" id="KAK7880370.1"/>
    </source>
</evidence>
<feature type="region of interest" description="Disordered" evidence="1">
    <location>
        <begin position="30"/>
        <end position="100"/>
    </location>
</feature>
<dbReference type="AlphaFoldDB" id="A0AAW0MJT7"/>
<gene>
    <name evidence="2" type="ORF">WMY93_033000</name>
</gene>
<accession>A0AAW0MJT7</accession>
<protein>
    <submittedName>
        <fullName evidence="2">Uncharacterized protein</fullName>
    </submittedName>
</protein>
<dbReference type="EMBL" id="JBBPFD010000108">
    <property type="protein sequence ID" value="KAK7880370.1"/>
    <property type="molecule type" value="Genomic_DNA"/>
</dbReference>
<reference evidence="3" key="1">
    <citation type="submission" date="2024-04" db="EMBL/GenBank/DDBJ databases">
        <title>Salinicola lusitanus LLJ914,a marine bacterium isolated from the Okinawa Trough.</title>
        <authorList>
            <person name="Li J."/>
        </authorList>
    </citation>
    <scope>NUCLEOTIDE SEQUENCE [LARGE SCALE GENOMIC DNA]</scope>
</reference>